<dbReference type="InterPro" id="IPR011749">
    <property type="entry name" value="CHP02243"/>
</dbReference>
<gene>
    <name evidence="1" type="ORF">Asera_60010</name>
</gene>
<evidence type="ECO:0000313" key="1">
    <source>
        <dbReference type="EMBL" id="BCJ31893.1"/>
    </source>
</evidence>
<dbReference type="Proteomes" id="UP000680750">
    <property type="component" value="Chromosome"/>
</dbReference>
<proteinExistence type="predicted"/>
<dbReference type="RefSeq" id="WP_030449769.1">
    <property type="nucleotide sequence ID" value="NZ_AP023354.1"/>
</dbReference>
<dbReference type="NCBIfam" id="TIGR02243">
    <property type="entry name" value="putative baseplate assembly protein"/>
    <property type="match status" value="1"/>
</dbReference>
<accession>A0A810L9E1</accession>
<sequence>MSLPLPNLDDRRFDDLVADARRLIMQRCPEWTDRGPADPGITLVEAVAFLTDQLLYRLNRVPDRLFVRFLDLIGVRLIPATAARATVTFWLATAARAPLVVPTGTLVATQRTGGEAPLVFSTGAELEVTPCALSSLRTRSAGAGESVEQTQRLELGTPVPAFSAVPVPDDTLLLGVDVEVPSAAVRIDFEGRVEGIGVNPVHPPLVWEASCADGWIECAVGLDETGGLNRPGAIILHVPPGHRQSLVDGQLAGWLRARVVDPAEGQPPYHTSPLIEGIAASTVGGTVEVFHAEVIDGEAVGTSDGTPGQWFALSRSPVLAGFGAPTLQIGSDRGWRDWIQVEHFADSAPTDRHFLLDALSGRVLFGPLVRQPDGSTRQYGAVPERGAVVRMLRYAVGGGSHGNVAAGEIRALRSSIPFVSAVENRQPAQGGVDAETLEQAKVRGPLLLRSRNRAVTAEDYEAITREAAPEVSRVRCVVAGEAGVHAGQVRVLVVPAAPDRRGHLRLEDLIPAEDTLARIAERLRQVGVLGVQVMVEPPLYRGVTTVARLVARPRTDAERLRKDSLAVLYRLLSPLPGGGPEGHGWPFGRPVQVGEVFAALETVRGVDLVEDLRLFAANPVTGTRGSEVGRVDLEPHSLVFSFEHQVRIEAN</sequence>
<evidence type="ECO:0000313" key="2">
    <source>
        <dbReference type="Proteomes" id="UP000680750"/>
    </source>
</evidence>
<keyword evidence="2" id="KW-1185">Reference proteome</keyword>
<dbReference type="OrthoDB" id="9027184at2"/>
<dbReference type="EMBL" id="AP023354">
    <property type="protein sequence ID" value="BCJ31893.1"/>
    <property type="molecule type" value="Genomic_DNA"/>
</dbReference>
<organism evidence="1 2">
    <name type="scientific">Actinocatenispora sera</name>
    <dbReference type="NCBI Taxonomy" id="390989"/>
    <lineage>
        <taxon>Bacteria</taxon>
        <taxon>Bacillati</taxon>
        <taxon>Actinomycetota</taxon>
        <taxon>Actinomycetes</taxon>
        <taxon>Micromonosporales</taxon>
        <taxon>Micromonosporaceae</taxon>
        <taxon>Actinocatenispora</taxon>
    </lineage>
</organism>
<reference evidence="1" key="1">
    <citation type="submission" date="2020-08" db="EMBL/GenBank/DDBJ databases">
        <title>Whole genome shotgun sequence of Actinocatenispora sera NBRC 101916.</title>
        <authorList>
            <person name="Komaki H."/>
            <person name="Tamura T."/>
        </authorList>
    </citation>
    <scope>NUCLEOTIDE SEQUENCE</scope>
    <source>
        <strain evidence="1">NBRC 101916</strain>
    </source>
</reference>
<name>A0A810L9E1_9ACTN</name>
<dbReference type="AlphaFoldDB" id="A0A810L9E1"/>
<protein>
    <submittedName>
        <fullName evidence="1">Putative baseplate assembly protein</fullName>
    </submittedName>
</protein>
<dbReference type="KEGG" id="aser:Asera_60010"/>